<protein>
    <submittedName>
        <fullName evidence="2">Uncharacterized protein</fullName>
    </submittedName>
</protein>
<sequence length="118" mass="12733">MTHTHQQSARLAAARQEKQALAGHEDIDTALQGPTNFSRVGRYARESTLMAQEGPALNEGNQTAPSVMLTKLAPMYVNIAAHPPLAALIPSQAPMTTQLLQQSMALQPVDAKHARLLQ</sequence>
<dbReference type="GeneID" id="38782281"/>
<organism evidence="2 3">
    <name type="scientific">Sparassis crispa</name>
    <dbReference type="NCBI Taxonomy" id="139825"/>
    <lineage>
        <taxon>Eukaryota</taxon>
        <taxon>Fungi</taxon>
        <taxon>Dikarya</taxon>
        <taxon>Basidiomycota</taxon>
        <taxon>Agaricomycotina</taxon>
        <taxon>Agaricomycetes</taxon>
        <taxon>Polyporales</taxon>
        <taxon>Sparassidaceae</taxon>
        <taxon>Sparassis</taxon>
    </lineage>
</organism>
<gene>
    <name evidence="2" type="ORF">SCP_0705510</name>
</gene>
<dbReference type="AlphaFoldDB" id="A0A401GUF7"/>
<dbReference type="InParanoid" id="A0A401GUF7"/>
<name>A0A401GUF7_9APHY</name>
<feature type="region of interest" description="Disordered" evidence="1">
    <location>
        <begin position="1"/>
        <end position="34"/>
    </location>
</feature>
<reference evidence="2 3" key="1">
    <citation type="journal article" date="2018" name="Sci. Rep.">
        <title>Genome sequence of the cauliflower mushroom Sparassis crispa (Hanabiratake) and its association with beneficial usage.</title>
        <authorList>
            <person name="Kiyama R."/>
            <person name="Furutani Y."/>
            <person name="Kawaguchi K."/>
            <person name="Nakanishi T."/>
        </authorList>
    </citation>
    <scope>NUCLEOTIDE SEQUENCE [LARGE SCALE GENOMIC DNA]</scope>
</reference>
<proteinExistence type="predicted"/>
<evidence type="ECO:0000256" key="1">
    <source>
        <dbReference type="SAM" id="MobiDB-lite"/>
    </source>
</evidence>
<evidence type="ECO:0000313" key="3">
    <source>
        <dbReference type="Proteomes" id="UP000287166"/>
    </source>
</evidence>
<feature type="compositionally biased region" description="Basic and acidic residues" evidence="1">
    <location>
        <begin position="15"/>
        <end position="27"/>
    </location>
</feature>
<dbReference type="RefSeq" id="XP_027616277.1">
    <property type="nucleotide sequence ID" value="XM_027760476.1"/>
</dbReference>
<evidence type="ECO:0000313" key="2">
    <source>
        <dbReference type="EMBL" id="GBE85364.1"/>
    </source>
</evidence>
<comment type="caution">
    <text evidence="2">The sequence shown here is derived from an EMBL/GenBank/DDBJ whole genome shotgun (WGS) entry which is preliminary data.</text>
</comment>
<accession>A0A401GUF7</accession>
<dbReference type="Proteomes" id="UP000287166">
    <property type="component" value="Unassembled WGS sequence"/>
</dbReference>
<keyword evidence="3" id="KW-1185">Reference proteome</keyword>
<dbReference type="EMBL" id="BFAD01000007">
    <property type="protein sequence ID" value="GBE85364.1"/>
    <property type="molecule type" value="Genomic_DNA"/>
</dbReference>